<dbReference type="InterPro" id="IPR000182">
    <property type="entry name" value="GNAT_dom"/>
</dbReference>
<dbReference type="PROSITE" id="PS51186">
    <property type="entry name" value="GNAT"/>
    <property type="match status" value="1"/>
</dbReference>
<evidence type="ECO:0000313" key="2">
    <source>
        <dbReference type="EMBL" id="ATA85743.1"/>
    </source>
</evidence>
<gene>
    <name evidence="2" type="ORF">CGC50_00370</name>
</gene>
<dbReference type="OrthoDB" id="9796381at2"/>
<reference evidence="3" key="1">
    <citation type="submission" date="2017-06" db="EMBL/GenBank/DDBJ databases">
        <title>Capnocytophaga spp. assemblies.</title>
        <authorList>
            <person name="Gulvik C.A."/>
        </authorList>
    </citation>
    <scope>NUCLEOTIDE SEQUENCE [LARGE SCALE GENOMIC DNA]</scope>
    <source>
        <strain evidence="3">H1496</strain>
    </source>
</reference>
<sequence>MKQFFFRQAKIEDLEAIWPLFLYAKETMRQRGTHQWQDGYPFKETIEQDIVHHYAYVVEEAGEVIAYVAISRDGEPTYQKIEGAWLNQEPYIVGHRMVVGKKGRGKGLGSFMIREAEKIAIIHGIRSVRVDTNFDNQVMKHIFEKEGYTYCGIIQVRDGKREAFQKILV</sequence>
<evidence type="ECO:0000313" key="3">
    <source>
        <dbReference type="Proteomes" id="UP000217250"/>
    </source>
</evidence>
<dbReference type="GO" id="GO:0016747">
    <property type="term" value="F:acyltransferase activity, transferring groups other than amino-acyl groups"/>
    <property type="evidence" value="ECO:0007669"/>
    <property type="project" value="InterPro"/>
</dbReference>
<name>A0A250FKW0_9FLAO</name>
<dbReference type="EMBL" id="CP022386">
    <property type="protein sequence ID" value="ATA85743.1"/>
    <property type="molecule type" value="Genomic_DNA"/>
</dbReference>
<dbReference type="GeneID" id="84807021"/>
<keyword evidence="2" id="KW-0808">Transferase</keyword>
<protein>
    <submittedName>
        <fullName evidence="2">GNAT family N-acetyltransferase</fullName>
    </submittedName>
</protein>
<accession>A0A250FKW0</accession>
<evidence type="ECO:0000259" key="1">
    <source>
        <dbReference type="PROSITE" id="PS51186"/>
    </source>
</evidence>
<dbReference type="SUPFAM" id="SSF55729">
    <property type="entry name" value="Acyl-CoA N-acyltransferases (Nat)"/>
    <property type="match status" value="1"/>
</dbReference>
<dbReference type="Gene3D" id="3.40.630.30">
    <property type="match status" value="1"/>
</dbReference>
<dbReference type="Pfam" id="PF00583">
    <property type="entry name" value="Acetyltransf_1"/>
    <property type="match status" value="1"/>
</dbReference>
<organism evidence="2 3">
    <name type="scientific">Capnocytophaga gingivalis</name>
    <dbReference type="NCBI Taxonomy" id="1017"/>
    <lineage>
        <taxon>Bacteria</taxon>
        <taxon>Pseudomonadati</taxon>
        <taxon>Bacteroidota</taxon>
        <taxon>Flavobacteriia</taxon>
        <taxon>Flavobacteriales</taxon>
        <taxon>Flavobacteriaceae</taxon>
        <taxon>Capnocytophaga</taxon>
    </lineage>
</organism>
<dbReference type="RefSeq" id="WP_095909237.1">
    <property type="nucleotide sequence ID" value="NZ_CAUPZR010000001.1"/>
</dbReference>
<dbReference type="InterPro" id="IPR016181">
    <property type="entry name" value="Acyl_CoA_acyltransferase"/>
</dbReference>
<proteinExistence type="predicted"/>
<feature type="domain" description="N-acetyltransferase" evidence="1">
    <location>
        <begin position="4"/>
        <end position="169"/>
    </location>
</feature>
<dbReference type="KEGG" id="cgh:CGC50_00370"/>
<dbReference type="Proteomes" id="UP000217250">
    <property type="component" value="Chromosome"/>
</dbReference>
<dbReference type="AlphaFoldDB" id="A0A250FKW0"/>